<reference evidence="1 2" key="1">
    <citation type="journal article" date="2021" name="Nat. Commun.">
        <title>Genetic determinants of endophytism in the Arabidopsis root mycobiome.</title>
        <authorList>
            <person name="Mesny F."/>
            <person name="Miyauchi S."/>
            <person name="Thiergart T."/>
            <person name="Pickel B."/>
            <person name="Atanasova L."/>
            <person name="Karlsson M."/>
            <person name="Huettel B."/>
            <person name="Barry K.W."/>
            <person name="Haridas S."/>
            <person name="Chen C."/>
            <person name="Bauer D."/>
            <person name="Andreopoulos W."/>
            <person name="Pangilinan J."/>
            <person name="LaButti K."/>
            <person name="Riley R."/>
            <person name="Lipzen A."/>
            <person name="Clum A."/>
            <person name="Drula E."/>
            <person name="Henrissat B."/>
            <person name="Kohler A."/>
            <person name="Grigoriev I.V."/>
            <person name="Martin F.M."/>
            <person name="Hacquard S."/>
        </authorList>
    </citation>
    <scope>NUCLEOTIDE SEQUENCE [LARGE SCALE GENOMIC DNA]</scope>
    <source>
        <strain evidence="1 2">MPI-SDFR-AT-0079</strain>
    </source>
</reference>
<sequence length="372" mass="40027">MVGKRDPKGKVPMRRVSIAPEGDYSPPPSPGPSNFGRKSSQGSPVPSHISFASQARSRQDPSHNQPAVSVPPTSATSAPAAAPASAPAATSAAQIPANRFSAIYNQTSQPYGNYWRPVIHSQGVFGAPFNQYGMAAQQPPTPPSPVNPPDELGPPPPPPPPPAIPPVINPHGVHFQPQVPGTELGPMIHRYVPRHDPYGAAGPIFPGLQLPTYMANGATMPMQSLPIGVASATAPLNPIVVQQPGFGPMMMQNHSIQGGVPLMLPTPTQGFPMTGIPSLTGVPTQPPVHVEPAMGVGLTPNETIAQNMRIAQNNQAYEPQDFKPADPNPYRMYWFRELDGHWALFHRRQIDRLDVRWYRTDDGVFYAIRLSE</sequence>
<accession>A0ACB7PEU4</accession>
<protein>
    <submittedName>
        <fullName evidence="1">Uncharacterized protein</fullName>
    </submittedName>
</protein>
<dbReference type="Proteomes" id="UP000724584">
    <property type="component" value="Unassembled WGS sequence"/>
</dbReference>
<organism evidence="1 2">
    <name type="scientific">Chaetomium tenue</name>
    <dbReference type="NCBI Taxonomy" id="1854479"/>
    <lineage>
        <taxon>Eukaryota</taxon>
        <taxon>Fungi</taxon>
        <taxon>Dikarya</taxon>
        <taxon>Ascomycota</taxon>
        <taxon>Pezizomycotina</taxon>
        <taxon>Sordariomycetes</taxon>
        <taxon>Sordariomycetidae</taxon>
        <taxon>Sordariales</taxon>
        <taxon>Chaetomiaceae</taxon>
        <taxon>Chaetomium</taxon>
    </lineage>
</organism>
<keyword evidence="2" id="KW-1185">Reference proteome</keyword>
<dbReference type="EMBL" id="JAGIZQ010000003">
    <property type="protein sequence ID" value="KAH6636505.1"/>
    <property type="molecule type" value="Genomic_DNA"/>
</dbReference>
<proteinExistence type="predicted"/>
<gene>
    <name evidence="1" type="ORF">F5144DRAFT_530167</name>
</gene>
<name>A0ACB7PEU4_9PEZI</name>
<evidence type="ECO:0000313" key="2">
    <source>
        <dbReference type="Proteomes" id="UP000724584"/>
    </source>
</evidence>
<evidence type="ECO:0000313" key="1">
    <source>
        <dbReference type="EMBL" id="KAH6636505.1"/>
    </source>
</evidence>
<comment type="caution">
    <text evidence="1">The sequence shown here is derived from an EMBL/GenBank/DDBJ whole genome shotgun (WGS) entry which is preliminary data.</text>
</comment>